<evidence type="ECO:0000256" key="1">
    <source>
        <dbReference type="ARBA" id="ARBA00007261"/>
    </source>
</evidence>
<dbReference type="InterPro" id="IPR007863">
    <property type="entry name" value="Peptidase_M16_C"/>
</dbReference>
<organism evidence="4 5">
    <name type="scientific">Candidatus Doudnabacteria bacterium Gr01-1014_77</name>
    <dbReference type="NCBI Taxonomy" id="2017133"/>
    <lineage>
        <taxon>Bacteria</taxon>
        <taxon>Candidatus Doudnaibacteriota</taxon>
    </lineage>
</organism>
<gene>
    <name evidence="4" type="ORF">G01um101477_54</name>
</gene>
<keyword evidence="4" id="KW-0378">Hydrolase</keyword>
<feature type="domain" description="Peptidase M16 C-terminal" evidence="3">
    <location>
        <begin position="168"/>
        <end position="341"/>
    </location>
</feature>
<dbReference type="PANTHER" id="PTHR11851">
    <property type="entry name" value="METALLOPROTEASE"/>
    <property type="match status" value="1"/>
</dbReference>
<keyword evidence="4" id="KW-0645">Protease</keyword>
<dbReference type="GO" id="GO:0046872">
    <property type="term" value="F:metal ion binding"/>
    <property type="evidence" value="ECO:0007669"/>
    <property type="project" value="InterPro"/>
</dbReference>
<sequence length="422" mass="48112">MLLTHKTLKNGLNVLLVNLPDSKSVLFTILVKVGSRYETKEVTGISHFLEHVFFKGSKKYPKPTDISQIVDAIGGDFNASTSKEATEFYIKAEKHHFDLIFDVLSDMVLNPLFKEQELNKEKGVIIEEINQYEDIPASQVENHLERIMWPDSTLGWDILGTRQSIQKMNRSKVLKYKGTFYQPSNIILGISGNFDTKQAIKKIEQTWGKLKNKKAPKHKHKEKTQKNPNLTVIHKDTQQAHLALGFKTFDHASKKNAATMLLANVLGGNMSSRLFVEIREKRGLAYHISASNAPYHDTGNFTIHAGLQVEKTQQALTEILKQLKNVKGNSITNKELKRAKDFVRGKIALAFENRHRNLDWFMDHFAFINKLKSIDSFLAEVEAVTLKDIHNIAKEIFQDKNMSLAIIGPFKERASFEKELKI</sequence>
<comment type="caution">
    <text evidence="4">The sequence shown here is derived from an EMBL/GenBank/DDBJ whole genome shotgun (WGS) entry which is preliminary data.</text>
</comment>
<name>A0A554JDX2_9BACT</name>
<proteinExistence type="inferred from homology"/>
<dbReference type="InterPro" id="IPR050361">
    <property type="entry name" value="MPP/UQCRC_Complex"/>
</dbReference>
<feature type="domain" description="Peptidase M16 N-terminal" evidence="2">
    <location>
        <begin position="14"/>
        <end position="161"/>
    </location>
</feature>
<dbReference type="EMBL" id="VMFF01000003">
    <property type="protein sequence ID" value="TSC66582.1"/>
    <property type="molecule type" value="Genomic_DNA"/>
</dbReference>
<evidence type="ECO:0000313" key="4">
    <source>
        <dbReference type="EMBL" id="TSC66582.1"/>
    </source>
</evidence>
<dbReference type="GO" id="GO:0008233">
    <property type="term" value="F:peptidase activity"/>
    <property type="evidence" value="ECO:0007669"/>
    <property type="project" value="UniProtKB-KW"/>
</dbReference>
<dbReference type="Proteomes" id="UP000319613">
    <property type="component" value="Unassembled WGS sequence"/>
</dbReference>
<evidence type="ECO:0000313" key="5">
    <source>
        <dbReference type="Proteomes" id="UP000319613"/>
    </source>
</evidence>
<dbReference type="AlphaFoldDB" id="A0A554JDX2"/>
<reference evidence="4 5" key="1">
    <citation type="submission" date="2017-07" db="EMBL/GenBank/DDBJ databases">
        <title>Mechanisms for carbon and nitrogen cycling indicate functional differentiation within the Candidate Phyla Radiation.</title>
        <authorList>
            <person name="Danczak R.E."/>
            <person name="Johnston M.D."/>
            <person name="Kenah C."/>
            <person name="Slattery M."/>
            <person name="Wrighton K.C."/>
            <person name="Wilkins M.J."/>
        </authorList>
    </citation>
    <scope>NUCLEOTIDE SEQUENCE [LARGE SCALE GENOMIC DNA]</scope>
    <source>
        <strain evidence="4">Gr01-1014_77</strain>
    </source>
</reference>
<dbReference type="Pfam" id="PF05193">
    <property type="entry name" value="Peptidase_M16_C"/>
    <property type="match status" value="1"/>
</dbReference>
<protein>
    <submittedName>
        <fullName evidence="4">Processing protease</fullName>
    </submittedName>
</protein>
<dbReference type="GO" id="GO:0006508">
    <property type="term" value="P:proteolysis"/>
    <property type="evidence" value="ECO:0007669"/>
    <property type="project" value="UniProtKB-KW"/>
</dbReference>
<dbReference type="PANTHER" id="PTHR11851:SF49">
    <property type="entry name" value="MITOCHONDRIAL-PROCESSING PEPTIDASE SUBUNIT ALPHA"/>
    <property type="match status" value="1"/>
</dbReference>
<comment type="similarity">
    <text evidence="1">Belongs to the peptidase M16 family.</text>
</comment>
<dbReference type="Gene3D" id="3.30.830.10">
    <property type="entry name" value="Metalloenzyme, LuxS/M16 peptidase-like"/>
    <property type="match status" value="2"/>
</dbReference>
<dbReference type="Pfam" id="PF00675">
    <property type="entry name" value="Peptidase_M16"/>
    <property type="match status" value="1"/>
</dbReference>
<dbReference type="InterPro" id="IPR011249">
    <property type="entry name" value="Metalloenz_LuxS/M16"/>
</dbReference>
<dbReference type="InterPro" id="IPR011765">
    <property type="entry name" value="Pept_M16_N"/>
</dbReference>
<evidence type="ECO:0000259" key="3">
    <source>
        <dbReference type="Pfam" id="PF05193"/>
    </source>
</evidence>
<accession>A0A554JDX2</accession>
<evidence type="ECO:0000259" key="2">
    <source>
        <dbReference type="Pfam" id="PF00675"/>
    </source>
</evidence>
<dbReference type="SUPFAM" id="SSF63411">
    <property type="entry name" value="LuxS/MPP-like metallohydrolase"/>
    <property type="match status" value="2"/>
</dbReference>